<evidence type="ECO:0000313" key="1">
    <source>
        <dbReference type="EMBL" id="CDS22302.1"/>
    </source>
</evidence>
<reference evidence="1" key="2">
    <citation type="submission" date="2014-06" db="EMBL/GenBank/DDBJ databases">
        <authorList>
            <person name="Aslett M."/>
        </authorList>
    </citation>
    <scope>NUCLEOTIDE SEQUENCE</scope>
</reference>
<evidence type="ECO:0000313" key="2">
    <source>
        <dbReference type="Proteomes" id="UP000492820"/>
    </source>
</evidence>
<accession>A0A068WXE5</accession>
<protein>
    <submittedName>
        <fullName evidence="3">Secreted protein</fullName>
    </submittedName>
</protein>
<reference evidence="1 2" key="1">
    <citation type="journal article" date="2013" name="Nature">
        <title>The genomes of four tapeworm species reveal adaptations to parasitism.</title>
        <authorList>
            <person name="Tsai I.J."/>
            <person name="Zarowiecki M."/>
            <person name="Holroyd N."/>
            <person name="Garciarrubio A."/>
            <person name="Sanchez-Flores A."/>
            <person name="Brooks K.L."/>
            <person name="Tracey A."/>
            <person name="Bobes R.J."/>
            <person name="Fragoso G."/>
            <person name="Sciutto E."/>
            <person name="Aslett M."/>
            <person name="Beasley H."/>
            <person name="Bennett H.M."/>
            <person name="Cai J."/>
            <person name="Camicia F."/>
            <person name="Clark R."/>
            <person name="Cucher M."/>
            <person name="De Silva N."/>
            <person name="Day T.A."/>
            <person name="Deplazes P."/>
            <person name="Estrada K."/>
            <person name="Fernandez C."/>
            <person name="Holland P.W."/>
            <person name="Hou J."/>
            <person name="Hu S."/>
            <person name="Huckvale T."/>
            <person name="Hung S.S."/>
            <person name="Kamenetzky L."/>
            <person name="Keane J.A."/>
            <person name="Kiss F."/>
            <person name="Koziol U."/>
            <person name="Lambert O."/>
            <person name="Liu K."/>
            <person name="Luo X."/>
            <person name="Luo Y."/>
            <person name="Macchiaroli N."/>
            <person name="Nichol S."/>
            <person name="Paps J."/>
            <person name="Parkinson J."/>
            <person name="Pouchkina-Stantcheva N."/>
            <person name="Riddiford N."/>
            <person name="Rosenzvit M."/>
            <person name="Salinas G."/>
            <person name="Wasmuth J.D."/>
            <person name="Zamanian M."/>
            <person name="Zheng Y."/>
            <person name="Cai X."/>
            <person name="Soberon X."/>
            <person name="Olson P.D."/>
            <person name="Laclette J.P."/>
            <person name="Brehm K."/>
            <person name="Berriman M."/>
            <person name="Garciarrubio A."/>
            <person name="Bobes R.J."/>
            <person name="Fragoso G."/>
            <person name="Sanchez-Flores A."/>
            <person name="Estrada K."/>
            <person name="Cevallos M.A."/>
            <person name="Morett E."/>
            <person name="Gonzalez V."/>
            <person name="Portillo T."/>
            <person name="Ochoa-Leyva A."/>
            <person name="Jose M.V."/>
            <person name="Sciutto E."/>
            <person name="Landa A."/>
            <person name="Jimenez L."/>
            <person name="Valdes V."/>
            <person name="Carrero J.C."/>
            <person name="Larralde C."/>
            <person name="Morales-Montor J."/>
            <person name="Limon-Lason J."/>
            <person name="Soberon X."/>
            <person name="Laclette J.P."/>
        </authorList>
    </citation>
    <scope>NUCLEOTIDE SEQUENCE [LARGE SCALE GENOMIC DNA]</scope>
</reference>
<evidence type="ECO:0000313" key="3">
    <source>
        <dbReference type="WBParaSite" id="EgrG_002028500"/>
    </source>
</evidence>
<name>A0A068WXE5_ECHGR</name>
<dbReference type="Proteomes" id="UP000492820">
    <property type="component" value="Unassembled WGS sequence"/>
</dbReference>
<dbReference type="WBParaSite" id="EgrG_002028500">
    <property type="protein sequence ID" value="EgrG_002028500"/>
    <property type="gene ID" value="EgrG_002028500"/>
</dbReference>
<gene>
    <name evidence="1" type="ORF">EgrG_002028500</name>
</gene>
<reference evidence="3" key="3">
    <citation type="submission" date="2020-10" db="UniProtKB">
        <authorList>
            <consortium name="WormBaseParasite"/>
        </authorList>
    </citation>
    <scope>IDENTIFICATION</scope>
</reference>
<dbReference type="AlphaFoldDB" id="A0A068WXE5"/>
<dbReference type="EMBL" id="LK028586">
    <property type="protein sequence ID" value="CDS22302.1"/>
    <property type="molecule type" value="Genomic_DNA"/>
</dbReference>
<proteinExistence type="predicted"/>
<sequence>MMSPTPWIGYIRSISSRLGSICSSFPRWHYRRSWKTTSLKTRPYLAIQSQKQPWSSPLALAARQSVRLNTEAIFLSKGSMKGRRS</sequence>
<organism evidence="1">
    <name type="scientific">Echinococcus granulosus</name>
    <name type="common">Hydatid tapeworm</name>
    <dbReference type="NCBI Taxonomy" id="6210"/>
    <lineage>
        <taxon>Eukaryota</taxon>
        <taxon>Metazoa</taxon>
        <taxon>Spiralia</taxon>
        <taxon>Lophotrochozoa</taxon>
        <taxon>Platyhelminthes</taxon>
        <taxon>Cestoda</taxon>
        <taxon>Eucestoda</taxon>
        <taxon>Cyclophyllidea</taxon>
        <taxon>Taeniidae</taxon>
        <taxon>Echinococcus</taxon>
        <taxon>Echinococcus granulosus group</taxon>
    </lineage>
</organism>